<proteinExistence type="predicted"/>
<evidence type="ECO:0000313" key="1">
    <source>
        <dbReference type="EMBL" id="SPD71797.1"/>
    </source>
</evidence>
<gene>
    <name evidence="1" type="ORF">PITCH_A1040011</name>
</gene>
<dbReference type="EMBL" id="OJIN01000007">
    <property type="protein sequence ID" value="SPD71797.1"/>
    <property type="molecule type" value="Genomic_DNA"/>
</dbReference>
<reference evidence="1" key="1">
    <citation type="submission" date="2018-01" db="EMBL/GenBank/DDBJ databases">
        <authorList>
            <person name="Regsiter A."/>
            <person name="William W."/>
        </authorList>
    </citation>
    <scope>NUCLEOTIDE SEQUENCE</scope>
    <source>
        <strain evidence="1">TRIP AH-1</strain>
    </source>
</reference>
<dbReference type="AlphaFoldDB" id="A0A445MQP8"/>
<organism evidence="1">
    <name type="scientific">uncultured Desulfobacterium sp</name>
    <dbReference type="NCBI Taxonomy" id="201089"/>
    <lineage>
        <taxon>Bacteria</taxon>
        <taxon>Pseudomonadati</taxon>
        <taxon>Thermodesulfobacteriota</taxon>
        <taxon>Desulfobacteria</taxon>
        <taxon>Desulfobacterales</taxon>
        <taxon>Desulfobacteriaceae</taxon>
        <taxon>Desulfobacterium</taxon>
        <taxon>environmental samples</taxon>
    </lineage>
</organism>
<accession>A0A445MQP8</accession>
<protein>
    <submittedName>
        <fullName evidence="1">Uncharacterized protein</fullName>
    </submittedName>
</protein>
<name>A0A445MQP8_9BACT</name>
<sequence length="57" mass="6931">MKADEDTEYFDVEDLKRYRTLPVEKKLIYIEEASRFFKEAMPAESKKAWEKLKKNGW</sequence>